<dbReference type="GO" id="GO:0005524">
    <property type="term" value="F:ATP binding"/>
    <property type="evidence" value="ECO:0007669"/>
    <property type="project" value="UniProtKB-KW"/>
</dbReference>
<dbReference type="GO" id="GO:0005811">
    <property type="term" value="C:lipid droplet"/>
    <property type="evidence" value="ECO:0007669"/>
    <property type="project" value="UniProtKB-SubCell"/>
</dbReference>
<evidence type="ECO:0000313" key="22">
    <source>
        <dbReference type="Proteomes" id="UP000077002"/>
    </source>
</evidence>
<name>A0A177FBZ3_9EURO</name>
<dbReference type="GO" id="GO:0009898">
    <property type="term" value="C:cytoplasmic side of plasma membrane"/>
    <property type="evidence" value="ECO:0007669"/>
    <property type="project" value="TreeGrafter"/>
</dbReference>
<evidence type="ECO:0000256" key="3">
    <source>
        <dbReference type="ARBA" id="ARBA00004651"/>
    </source>
</evidence>
<keyword evidence="10" id="KW-0547">Nucleotide-binding</keyword>
<organism evidence="21 22">
    <name type="scientific">Fonsecaea monophora</name>
    <dbReference type="NCBI Taxonomy" id="254056"/>
    <lineage>
        <taxon>Eukaryota</taxon>
        <taxon>Fungi</taxon>
        <taxon>Dikarya</taxon>
        <taxon>Ascomycota</taxon>
        <taxon>Pezizomycotina</taxon>
        <taxon>Eurotiomycetes</taxon>
        <taxon>Chaetothyriomycetidae</taxon>
        <taxon>Chaetothyriales</taxon>
        <taxon>Herpotrichiellaceae</taxon>
        <taxon>Fonsecaea</taxon>
    </lineage>
</organism>
<dbReference type="GO" id="GO:0044539">
    <property type="term" value="P:long-chain fatty acid import into cell"/>
    <property type="evidence" value="ECO:0007669"/>
    <property type="project" value="TreeGrafter"/>
</dbReference>
<dbReference type="RefSeq" id="XP_022513736.1">
    <property type="nucleotide sequence ID" value="XM_022653992.1"/>
</dbReference>
<keyword evidence="9" id="KW-0812">Transmembrane</keyword>
<keyword evidence="8" id="KW-0551">Lipid droplet</keyword>
<dbReference type="Proteomes" id="UP000077002">
    <property type="component" value="Unassembled WGS sequence"/>
</dbReference>
<dbReference type="FunFam" id="3.30.300.30:FF:000002">
    <property type="entry name" value="Long-chain fatty acid transport protein 1"/>
    <property type="match status" value="1"/>
</dbReference>
<keyword evidence="6" id="KW-1003">Cell membrane</keyword>
<evidence type="ECO:0000256" key="16">
    <source>
        <dbReference type="ARBA" id="ARBA00051585"/>
    </source>
</evidence>
<evidence type="ECO:0000256" key="2">
    <source>
        <dbReference type="ARBA" id="ARBA00004585"/>
    </source>
</evidence>
<dbReference type="InterPro" id="IPR042099">
    <property type="entry name" value="ANL_N_sf"/>
</dbReference>
<evidence type="ECO:0000256" key="6">
    <source>
        <dbReference type="ARBA" id="ARBA00022475"/>
    </source>
</evidence>
<comment type="caution">
    <text evidence="21">The sequence shown here is derived from an EMBL/GenBank/DDBJ whole genome shotgun (WGS) entry which is preliminary data.</text>
</comment>
<dbReference type="GeneID" id="34599189"/>
<evidence type="ECO:0000256" key="14">
    <source>
        <dbReference type="ARBA" id="ARBA00023136"/>
    </source>
</evidence>
<dbReference type="SUPFAM" id="SSF56801">
    <property type="entry name" value="Acetyl-CoA synthetase-like"/>
    <property type="match status" value="1"/>
</dbReference>
<evidence type="ECO:0000256" key="1">
    <source>
        <dbReference type="ARBA" id="ARBA00004502"/>
    </source>
</evidence>
<comment type="function">
    <text evidence="17">Acyl-CoA synthetase required for both the import of long chain fatty acids (LCFAs) (C14-C18) and the activation very long chain fatty acids (VLCFAs) (C20-C26) by esterification of the fatty acids into metabolically active CoA-thioesters for subsequent degradation or incorporation into phospholipids. The transport and fatty acyl-CoA synthetase activities are genetically separable and are thus independent activities. Esterifies VLCFAs in the peroxisome matrix. The VLCFAs are actively transported into peroxisomes by a PXA1-PXA2 heterodimeric transporter in the peroxisomal membrane.</text>
</comment>
<evidence type="ECO:0000256" key="11">
    <source>
        <dbReference type="ARBA" id="ARBA00022840"/>
    </source>
</evidence>
<dbReference type="FunFam" id="3.40.50.12780:FF:000019">
    <property type="entry name" value="Long-chain fatty acid transporter"/>
    <property type="match status" value="1"/>
</dbReference>
<dbReference type="PANTHER" id="PTHR43107">
    <property type="entry name" value="LONG-CHAIN FATTY ACID TRANSPORT PROTEIN"/>
    <property type="match status" value="1"/>
</dbReference>
<feature type="domain" description="AMP-dependent synthetase/ligase" evidence="20">
    <location>
        <begin position="64"/>
        <end position="362"/>
    </location>
</feature>
<proteinExistence type="inferred from homology"/>
<evidence type="ECO:0000256" key="8">
    <source>
        <dbReference type="ARBA" id="ARBA00022677"/>
    </source>
</evidence>
<dbReference type="Pfam" id="PF00501">
    <property type="entry name" value="AMP-binding"/>
    <property type="match status" value="1"/>
</dbReference>
<evidence type="ECO:0000256" key="10">
    <source>
        <dbReference type="ARBA" id="ARBA00022741"/>
    </source>
</evidence>
<keyword evidence="7" id="KW-0436">Ligase</keyword>
<keyword evidence="11" id="KW-0067">ATP-binding</keyword>
<keyword evidence="12" id="KW-1133">Transmembrane helix</keyword>
<sequence length="627" mass="70306">MAAVVAGSLAAAAYLDARYLIRHDLSSDSPARARQRSLQFISKRFRQGKPLVYHLIEDHALGPNADNLFLIFEDRAFSYKHFFHDIQRVANWLMKDLGIKRHEIVALDGENSPEYLLIWFGLEAIGACPSFINYNLTAAALIHCVKLCGARFLLAARTQQRLVQPCEEELGSHGTQTIYYDTEFISSLQESTAIPNERWQGLKPEDLSSLIYTSGTTGMPKGTIKQRGREINVARTIAQYLKLEPRNRMYTALPLYHGAAHGLCVTPSIFAGSTVVLSRKFSHKTFWPEVRKSRADTIQYVGEVCRYLINAPANPLDKQHCVTRAWGNGMRPDVWEPFRQRFGIETINELYASTDSLGLSFNANRGEFGRNAVGIRGLCWRWMNNDAEKRVKIDVTTEEILRDKKGFAIECKTGEAGEAIYRLDPANPGAAFPGYYKNSQATEKKKIKDVFKRGDLWLRSGDLMRQDSEGRLYFVDRLGDTFRWKSENVSTNEVGDVLGAFDQVAEISVYGIQVPNADGRAGCAAILPAAGVSVSSFDFAGLTKHAISALPRYAVPLFLRFVPQLDYTGTMKIQKGRLRAEGVDPDKVSHLDCHSADVIYWLPPGATQYVPFTQENWSSLKAGRVRL</sequence>
<dbReference type="Gene3D" id="3.30.300.30">
    <property type="match status" value="1"/>
</dbReference>
<dbReference type="OrthoDB" id="10253869at2759"/>
<reference evidence="21 22" key="1">
    <citation type="submission" date="2016-03" db="EMBL/GenBank/DDBJ databases">
        <title>Draft genome sequence of the Fonsecaea monophora CBS 269.37.</title>
        <authorList>
            <person name="Bombassaro A."/>
            <person name="Vinicius W.A."/>
            <person name="De Hoog S."/>
            <person name="Sun J."/>
            <person name="Souza E.M."/>
            <person name="Raittz R.T."/>
            <person name="Costa F."/>
            <person name="Leao A.C."/>
            <person name="Tadra-Sfeir M.Z."/>
            <person name="Baura V."/>
            <person name="Balsanelli E."/>
            <person name="Pedrosa F.O."/>
            <person name="Moreno L.F."/>
            <person name="Steffens M.B."/>
            <person name="Xi L."/>
            <person name="Bocca A.L."/>
            <person name="Felipe M.S."/>
            <person name="Teixeira M."/>
            <person name="Telles Filho F.Q."/>
            <person name="Azevedo C.M."/>
            <person name="Gomes R."/>
            <person name="Vicente V.A."/>
        </authorList>
    </citation>
    <scope>NUCLEOTIDE SEQUENCE [LARGE SCALE GENOMIC DNA]</scope>
    <source>
        <strain evidence="21 22">CBS 269.37</strain>
    </source>
</reference>
<protein>
    <recommendedName>
        <fullName evidence="18">Very long-chain fatty acid transport protein</fullName>
    </recommendedName>
    <alternativeName>
        <fullName evidence="19">Very-long-chain acyl-CoA synthetase</fullName>
    </alternativeName>
</protein>
<comment type="similarity">
    <text evidence="4">Belongs to the ATP-dependent AMP-binding enzyme family.</text>
</comment>
<evidence type="ECO:0000313" key="21">
    <source>
        <dbReference type="EMBL" id="OAG41784.1"/>
    </source>
</evidence>
<accession>A0A177FBZ3</accession>
<evidence type="ECO:0000256" key="7">
    <source>
        <dbReference type="ARBA" id="ARBA00022598"/>
    </source>
</evidence>
<dbReference type="PROSITE" id="PS00455">
    <property type="entry name" value="AMP_BINDING"/>
    <property type="match status" value="1"/>
</dbReference>
<dbReference type="GO" id="GO:0005778">
    <property type="term" value="C:peroxisomal membrane"/>
    <property type="evidence" value="ECO:0007669"/>
    <property type="project" value="UniProtKB-SubCell"/>
</dbReference>
<comment type="catalytic activity">
    <reaction evidence="16">
        <text>a very long-chain fatty acid + ATP + CoA = a very long-chain fatty acyl-CoA + AMP + diphosphate</text>
        <dbReference type="Rhea" id="RHEA:54536"/>
        <dbReference type="ChEBI" id="CHEBI:30616"/>
        <dbReference type="ChEBI" id="CHEBI:33019"/>
        <dbReference type="ChEBI" id="CHEBI:57287"/>
        <dbReference type="ChEBI" id="CHEBI:58950"/>
        <dbReference type="ChEBI" id="CHEBI:138261"/>
        <dbReference type="ChEBI" id="CHEBI:456215"/>
    </reaction>
</comment>
<dbReference type="InterPro" id="IPR000873">
    <property type="entry name" value="AMP-dep_synth/lig_dom"/>
</dbReference>
<keyword evidence="15" id="KW-0576">Peroxisome</keyword>
<keyword evidence="5" id="KW-0813">Transport</keyword>
<dbReference type="InterPro" id="IPR045851">
    <property type="entry name" value="AMP-bd_C_sf"/>
</dbReference>
<evidence type="ECO:0000256" key="12">
    <source>
        <dbReference type="ARBA" id="ARBA00022989"/>
    </source>
</evidence>
<keyword evidence="14" id="KW-0472">Membrane</keyword>
<dbReference type="AlphaFoldDB" id="A0A177FBZ3"/>
<evidence type="ECO:0000256" key="17">
    <source>
        <dbReference type="ARBA" id="ARBA00060276"/>
    </source>
</evidence>
<dbReference type="GO" id="GO:0005324">
    <property type="term" value="F:long-chain fatty acid transmembrane transporter activity"/>
    <property type="evidence" value="ECO:0007669"/>
    <property type="project" value="TreeGrafter"/>
</dbReference>
<keyword evidence="13" id="KW-0445">Lipid transport</keyword>
<keyword evidence="22" id="KW-1185">Reference proteome</keyword>
<evidence type="ECO:0000256" key="18">
    <source>
        <dbReference type="ARBA" id="ARBA00068795"/>
    </source>
</evidence>
<comment type="subcellular location">
    <subcellularLocation>
        <location evidence="3">Cell membrane</location>
        <topology evidence="3">Multi-pass membrane protein</topology>
    </subcellularLocation>
    <subcellularLocation>
        <location evidence="1">Lipid droplet</location>
    </subcellularLocation>
    <subcellularLocation>
        <location evidence="2">Peroxisome membrane</location>
        <topology evidence="2">Multi-pass membrane protein</topology>
    </subcellularLocation>
</comment>
<dbReference type="InterPro" id="IPR020845">
    <property type="entry name" value="AMP-binding_CS"/>
</dbReference>
<evidence type="ECO:0000256" key="5">
    <source>
        <dbReference type="ARBA" id="ARBA00022448"/>
    </source>
</evidence>
<evidence type="ECO:0000256" key="15">
    <source>
        <dbReference type="ARBA" id="ARBA00023140"/>
    </source>
</evidence>
<dbReference type="Gene3D" id="3.40.50.12780">
    <property type="entry name" value="N-terminal domain of ligase-like"/>
    <property type="match status" value="1"/>
</dbReference>
<dbReference type="GO" id="GO:0004467">
    <property type="term" value="F:long-chain fatty acid-CoA ligase activity"/>
    <property type="evidence" value="ECO:0007669"/>
    <property type="project" value="TreeGrafter"/>
</dbReference>
<dbReference type="PANTHER" id="PTHR43107:SF15">
    <property type="entry name" value="FATTY ACID TRANSPORT PROTEIN 3, ISOFORM A"/>
    <property type="match status" value="1"/>
</dbReference>
<evidence type="ECO:0000256" key="4">
    <source>
        <dbReference type="ARBA" id="ARBA00006432"/>
    </source>
</evidence>
<gene>
    <name evidence="21" type="ORF">AYO21_04019</name>
</gene>
<dbReference type="EMBL" id="LVKK01000021">
    <property type="protein sequence ID" value="OAG41784.1"/>
    <property type="molecule type" value="Genomic_DNA"/>
</dbReference>
<evidence type="ECO:0000256" key="9">
    <source>
        <dbReference type="ARBA" id="ARBA00022692"/>
    </source>
</evidence>
<evidence type="ECO:0000259" key="20">
    <source>
        <dbReference type="Pfam" id="PF00501"/>
    </source>
</evidence>
<evidence type="ECO:0000256" key="13">
    <source>
        <dbReference type="ARBA" id="ARBA00023055"/>
    </source>
</evidence>
<evidence type="ECO:0000256" key="19">
    <source>
        <dbReference type="ARBA" id="ARBA00078285"/>
    </source>
</evidence>